<name>A0A0E1MJY1_BACCE</name>
<proteinExistence type="predicted"/>
<dbReference type="EMBL" id="NUIL01000025">
    <property type="protein sequence ID" value="PGO26204.1"/>
    <property type="molecule type" value="Genomic_DNA"/>
</dbReference>
<accession>A0A0E1MJY1</accession>
<sequence length="118" mass="12687">MALTTGPIENVGNQPANANRVRVKILNRTAGPLTGVARVFRLDGSLVLIEQVNFNVNSNASTFATLSLVHPAFGQAFEYEVQIVPNQPGGLYSVYGLTAESVIITAQRVVNSELTQFL</sequence>
<dbReference type="RefSeq" id="WP_001968922.1">
    <property type="nucleotide sequence ID" value="NZ_NTQA01000002.1"/>
</dbReference>
<evidence type="ECO:0000313" key="6">
    <source>
        <dbReference type="Proteomes" id="UP000224076"/>
    </source>
</evidence>
<dbReference type="EMBL" id="NTQT01000008">
    <property type="protein sequence ID" value="PFC76413.1"/>
    <property type="molecule type" value="Genomic_DNA"/>
</dbReference>
<dbReference type="Proteomes" id="UP000220226">
    <property type="component" value="Unassembled WGS sequence"/>
</dbReference>
<gene>
    <name evidence="1" type="ORF">CN290_06615</name>
    <name evidence="3" type="ORF">CN984_17995</name>
    <name evidence="2" type="ORF">COK86_17580</name>
</gene>
<evidence type="ECO:0000313" key="3">
    <source>
        <dbReference type="EMBL" id="PGO26204.1"/>
    </source>
</evidence>
<dbReference type="Proteomes" id="UP000223777">
    <property type="component" value="Unassembled WGS sequence"/>
</dbReference>
<dbReference type="GeneID" id="93007866"/>
<evidence type="ECO:0000313" key="1">
    <source>
        <dbReference type="EMBL" id="PFC76413.1"/>
    </source>
</evidence>
<dbReference type="EMBL" id="NVDG01000028">
    <property type="protein sequence ID" value="PFU41147.1"/>
    <property type="molecule type" value="Genomic_DNA"/>
</dbReference>
<protein>
    <submittedName>
        <fullName evidence="3">ATPase</fullName>
    </submittedName>
</protein>
<organism evidence="3 5">
    <name type="scientific">Bacillus cereus</name>
    <dbReference type="NCBI Taxonomy" id="1396"/>
    <lineage>
        <taxon>Bacteria</taxon>
        <taxon>Bacillati</taxon>
        <taxon>Bacillota</taxon>
        <taxon>Bacilli</taxon>
        <taxon>Bacillales</taxon>
        <taxon>Bacillaceae</taxon>
        <taxon>Bacillus</taxon>
        <taxon>Bacillus cereus group</taxon>
    </lineage>
</organism>
<dbReference type="Proteomes" id="UP000224076">
    <property type="component" value="Unassembled WGS sequence"/>
</dbReference>
<evidence type="ECO:0000313" key="5">
    <source>
        <dbReference type="Proteomes" id="UP000223777"/>
    </source>
</evidence>
<dbReference type="AlphaFoldDB" id="A0A0E1MJY1"/>
<reference evidence="4 5" key="1">
    <citation type="submission" date="2017-09" db="EMBL/GenBank/DDBJ databases">
        <title>Large-scale bioinformatics analysis of Bacillus genomes uncovers conserved roles of natural products in bacterial physiology.</title>
        <authorList>
            <consortium name="Agbiome Team Llc"/>
            <person name="Bleich R.M."/>
            <person name="Grubbs K.J."/>
            <person name="Santa Maria K.C."/>
            <person name="Allen S.E."/>
            <person name="Farag S."/>
            <person name="Shank E.A."/>
            <person name="Bowers A."/>
        </authorList>
    </citation>
    <scope>NUCLEOTIDE SEQUENCE [LARGE SCALE GENOMIC DNA]</scope>
    <source>
        <strain evidence="1 4">AFS025165</strain>
        <strain evidence="3 5">AFS050027</strain>
        <strain evidence="2 6">AFS061806</strain>
    </source>
</reference>
<evidence type="ECO:0000313" key="4">
    <source>
        <dbReference type="Proteomes" id="UP000220226"/>
    </source>
</evidence>
<comment type="caution">
    <text evidence="3">The sequence shown here is derived from an EMBL/GenBank/DDBJ whole genome shotgun (WGS) entry which is preliminary data.</text>
</comment>
<evidence type="ECO:0000313" key="2">
    <source>
        <dbReference type="EMBL" id="PFU41147.1"/>
    </source>
</evidence>